<reference evidence="1" key="1">
    <citation type="journal article" date="2013" name="Environ. Microbiol.">
        <title>Microbiota from the distal guts of lean and obese adolescents exhibit partial functional redundancy besides clear differences in community structure.</title>
        <authorList>
            <person name="Ferrer M."/>
            <person name="Ruiz A."/>
            <person name="Lanza F."/>
            <person name="Haange S.B."/>
            <person name="Oberbach A."/>
            <person name="Till H."/>
            <person name="Bargiela R."/>
            <person name="Campoy C."/>
            <person name="Segura M.T."/>
            <person name="Richter M."/>
            <person name="von Bergen M."/>
            <person name="Seifert J."/>
            <person name="Suarez A."/>
        </authorList>
    </citation>
    <scope>NUCLEOTIDE SEQUENCE</scope>
</reference>
<dbReference type="SUPFAM" id="SSF51569">
    <property type="entry name" value="Aldolase"/>
    <property type="match status" value="1"/>
</dbReference>
<evidence type="ECO:0000313" key="1">
    <source>
        <dbReference type="EMBL" id="EKC53239.1"/>
    </source>
</evidence>
<dbReference type="GO" id="GO:0016829">
    <property type="term" value="F:lyase activity"/>
    <property type="evidence" value="ECO:0007669"/>
    <property type="project" value="UniProtKB-KW"/>
</dbReference>
<organism evidence="1">
    <name type="scientific">human gut metagenome</name>
    <dbReference type="NCBI Taxonomy" id="408170"/>
    <lineage>
        <taxon>unclassified sequences</taxon>
        <taxon>metagenomes</taxon>
        <taxon>organismal metagenomes</taxon>
    </lineage>
</organism>
<sequence>IVKGTKCVVAAGADFVKSSTGFYTGGVCVGATEEVVRLMMDASEGKCKLRFWMYPNERAFSKADRYGN</sequence>
<name>K1SCS7_9ZZZZ</name>
<dbReference type="EMBL" id="AJWY01011259">
    <property type="protein sequence ID" value="EKC53239.1"/>
    <property type="molecule type" value="Genomic_DNA"/>
</dbReference>
<protein>
    <submittedName>
        <fullName evidence="1">Deoxyribose-phosphate aldolase</fullName>
        <ecNumber evidence="1">4.-.-.-</ecNumber>
    </submittedName>
</protein>
<dbReference type="EC" id="4.-.-.-" evidence="1"/>
<keyword evidence="1" id="KW-0456">Lyase</keyword>
<proteinExistence type="predicted"/>
<accession>K1SCS7</accession>
<dbReference type="Gene3D" id="3.20.20.70">
    <property type="entry name" value="Aldolase class I"/>
    <property type="match status" value="1"/>
</dbReference>
<dbReference type="InterPro" id="IPR013785">
    <property type="entry name" value="Aldolase_TIM"/>
</dbReference>
<gene>
    <name evidence="1" type="ORF">LEA_16477</name>
</gene>
<feature type="non-terminal residue" evidence="1">
    <location>
        <position position="1"/>
    </location>
</feature>
<comment type="caution">
    <text evidence="1">The sequence shown here is derived from an EMBL/GenBank/DDBJ whole genome shotgun (WGS) entry which is preliminary data.</text>
</comment>
<dbReference type="AlphaFoldDB" id="K1SCS7"/>